<dbReference type="PANTHER" id="PTHR30203:SF25">
    <property type="entry name" value="OUTER MEMBRANE PROTEIN-RELATED"/>
    <property type="match status" value="1"/>
</dbReference>
<protein>
    <submittedName>
        <fullName evidence="3">TolC family protein</fullName>
    </submittedName>
</protein>
<dbReference type="EMBL" id="SPVG01000210">
    <property type="protein sequence ID" value="TFW17248.1"/>
    <property type="molecule type" value="Genomic_DNA"/>
</dbReference>
<proteinExistence type="inferred from homology"/>
<dbReference type="AlphaFoldDB" id="A0A4Y9SC53"/>
<keyword evidence="2" id="KW-0472">Membrane</keyword>
<dbReference type="PANTHER" id="PTHR30203">
    <property type="entry name" value="OUTER MEMBRANE CATION EFFLUX PROTEIN"/>
    <property type="match status" value="1"/>
</dbReference>
<dbReference type="Gene3D" id="1.20.1600.10">
    <property type="entry name" value="Outer membrane efflux proteins (OEP)"/>
    <property type="match status" value="1"/>
</dbReference>
<dbReference type="Pfam" id="PF02321">
    <property type="entry name" value="OEP"/>
    <property type="match status" value="2"/>
</dbReference>
<dbReference type="GO" id="GO:0015562">
    <property type="term" value="F:efflux transmembrane transporter activity"/>
    <property type="evidence" value="ECO:0007669"/>
    <property type="project" value="InterPro"/>
</dbReference>
<dbReference type="SUPFAM" id="SSF56954">
    <property type="entry name" value="Outer membrane efflux proteins (OEP)"/>
    <property type="match status" value="1"/>
</dbReference>
<keyword evidence="2" id="KW-0812">Transmembrane</keyword>
<evidence type="ECO:0000256" key="2">
    <source>
        <dbReference type="RuleBase" id="RU362097"/>
    </source>
</evidence>
<evidence type="ECO:0000313" key="3">
    <source>
        <dbReference type="EMBL" id="TFW17248.1"/>
    </source>
</evidence>
<reference evidence="3 4" key="1">
    <citation type="submission" date="2019-03" db="EMBL/GenBank/DDBJ databases">
        <title>Draft Genome Sequence of Duganella callidus sp. nov., a Novel Duganella Species Isolated from Cultivated Soil.</title>
        <authorList>
            <person name="Raths R."/>
            <person name="Peta V."/>
            <person name="Bucking H."/>
        </authorList>
    </citation>
    <scope>NUCLEOTIDE SEQUENCE [LARGE SCALE GENOMIC DNA]</scope>
    <source>
        <strain evidence="3 4">DN04</strain>
    </source>
</reference>
<dbReference type="OrthoDB" id="9770517at2"/>
<sequence>MILSRTHLLAAAATAAALALAGCSSAPPVKLYQPELGGAFVNAPASAVAAAEEPVGEFWRAFHDPLLDSLVQRALQANTDLRTATASLREARALNRFADAELLPNVGVNAGVSRIRGTNDLGVQSTNNNYAVGFDVAWEADLFGRLGDARRAAQANVLAGAAGVRAAQVSVSAEVARNYFELRGLQEQLRVAVASLQTQQAALELVDARLDVGRGTALDSERARALVSSTASNVPALEAALIRTRYRLAVLCGLPPTALDAELEPVQPLPGLQAVQLSAIGSPSALLRRRPDIQQAEAQAAAAAAQVGVARSALFPTLTLGGTIGQNALQFSDLGKGSAYVYNLGAQLTWNLLDFGRIRAQIAAADARNDAVMVNYERVVLAALEETEGSLATYTRTQRQTQLLFESARSSEQAAVIARERFAVGSTDFLTVLDAERELLSARDRLAQAQTGAATSLVAVYKALAGGWEVPAPEHHTLTEEIP</sequence>
<dbReference type="NCBIfam" id="TIGR01845">
    <property type="entry name" value="outer_NodT"/>
    <property type="match status" value="1"/>
</dbReference>
<feature type="signal peptide" evidence="2">
    <location>
        <begin position="1"/>
        <end position="21"/>
    </location>
</feature>
<keyword evidence="2" id="KW-0449">Lipoprotein</keyword>
<feature type="chain" id="PRO_5021439230" evidence="2">
    <location>
        <begin position="22"/>
        <end position="483"/>
    </location>
</feature>
<name>A0A4Y9SC53_9BURK</name>
<dbReference type="Gene3D" id="2.20.200.10">
    <property type="entry name" value="Outer membrane efflux proteins (OEP)"/>
    <property type="match status" value="1"/>
</dbReference>
<comment type="similarity">
    <text evidence="1 2">Belongs to the outer membrane factor (OMF) (TC 1.B.17) family.</text>
</comment>
<keyword evidence="2" id="KW-0564">Palmitate</keyword>
<dbReference type="InterPro" id="IPR010131">
    <property type="entry name" value="MdtP/NodT-like"/>
</dbReference>
<dbReference type="Proteomes" id="UP000297729">
    <property type="component" value="Unassembled WGS sequence"/>
</dbReference>
<dbReference type="InterPro" id="IPR003423">
    <property type="entry name" value="OMP_efflux"/>
</dbReference>
<dbReference type="PROSITE" id="PS51257">
    <property type="entry name" value="PROKAR_LIPOPROTEIN"/>
    <property type="match status" value="1"/>
</dbReference>
<gene>
    <name evidence="3" type="ORF">E4L98_20985</name>
</gene>
<comment type="subcellular location">
    <subcellularLocation>
        <location evidence="2">Cell membrane</location>
        <topology evidence="2">Lipid-anchor</topology>
    </subcellularLocation>
</comment>
<keyword evidence="2" id="KW-1134">Transmembrane beta strand</keyword>
<evidence type="ECO:0000256" key="1">
    <source>
        <dbReference type="ARBA" id="ARBA00007613"/>
    </source>
</evidence>
<keyword evidence="4" id="KW-1185">Reference proteome</keyword>
<keyword evidence="2" id="KW-0732">Signal</keyword>
<evidence type="ECO:0000313" key="4">
    <source>
        <dbReference type="Proteomes" id="UP000297729"/>
    </source>
</evidence>
<dbReference type="GO" id="GO:0005886">
    <property type="term" value="C:plasma membrane"/>
    <property type="evidence" value="ECO:0007669"/>
    <property type="project" value="UniProtKB-SubCell"/>
</dbReference>
<accession>A0A4Y9SC53</accession>
<comment type="caution">
    <text evidence="3">The sequence shown here is derived from an EMBL/GenBank/DDBJ whole genome shotgun (WGS) entry which is preliminary data.</text>
</comment>
<organism evidence="3 4">
    <name type="scientific">Duganella callida</name>
    <dbReference type="NCBI Taxonomy" id="2561932"/>
    <lineage>
        <taxon>Bacteria</taxon>
        <taxon>Pseudomonadati</taxon>
        <taxon>Pseudomonadota</taxon>
        <taxon>Betaproteobacteria</taxon>
        <taxon>Burkholderiales</taxon>
        <taxon>Oxalobacteraceae</taxon>
        <taxon>Telluria group</taxon>
        <taxon>Duganella</taxon>
    </lineage>
</organism>